<dbReference type="Proteomes" id="UP001210528">
    <property type="component" value="Unassembled WGS sequence"/>
</dbReference>
<evidence type="ECO:0000313" key="2">
    <source>
        <dbReference type="Proteomes" id="UP001210528"/>
    </source>
</evidence>
<dbReference type="EMBL" id="JAQLUK010000002">
    <property type="protein sequence ID" value="MDB2291223.1"/>
    <property type="molecule type" value="Genomic_DNA"/>
</dbReference>
<evidence type="ECO:0000313" key="1">
    <source>
        <dbReference type="EMBL" id="MDB2291223.1"/>
    </source>
</evidence>
<organism evidence="1 2">
    <name type="scientific">Halorubrum ezzemoulense</name>
    <name type="common">Halorubrum chaoviator</name>
    <dbReference type="NCBI Taxonomy" id="337243"/>
    <lineage>
        <taxon>Archaea</taxon>
        <taxon>Methanobacteriati</taxon>
        <taxon>Methanobacteriota</taxon>
        <taxon>Stenosarchaea group</taxon>
        <taxon>Halobacteria</taxon>
        <taxon>Halobacteriales</taxon>
        <taxon>Haloferacaceae</taxon>
        <taxon>Halorubrum</taxon>
    </lineage>
</organism>
<sequence>MATQDSTSQYRFNLKEGDLIETTITKLGGGDHQVDTSRWANIETANIAEFTDPRGVQLGSDLHVVVKDIEEDFAELEQAEHVYQRHHRPGDTLRVRIVEKYTSKLYRAKPDRSRNLEKLYAVGVELGADVTVEIVKVRNGTAIATPCEVHQKGVSTGVELDAKTTAGSQYLLMPEDVEQDITAALSGVGGDIKLADPARATSTARVEIVDISKDEVVCRIQDYSVDKRTELPSTGEAVRTGVNKGDTETTVSLSDGVSIAVKLNERAPCTGNASITLTGVSRGTYVGSIKRYMKPHLKIGDKYSAKIHGYTHKATIESGEYQIPIKLENEISATGKGTVEITEIADSVRGRIVGGVEETAGSDNSSDVDLTNLSKL</sequence>
<accession>A0ABT4YZ93</accession>
<reference evidence="1 2" key="1">
    <citation type="submission" date="2023-01" db="EMBL/GenBank/DDBJ databases">
        <title>Halorubrum ezzemoulense from Santa Pola, Spain.</title>
        <authorList>
            <person name="Feng Y."/>
            <person name="Louyakis A.S."/>
            <person name="Gogarten J.P."/>
        </authorList>
    </citation>
    <scope>NUCLEOTIDE SEQUENCE [LARGE SCALE GENOMIC DNA]</scope>
    <source>
        <strain evidence="1 2">AMM015</strain>
    </source>
</reference>
<comment type="caution">
    <text evidence="1">The sequence shown here is derived from an EMBL/GenBank/DDBJ whole genome shotgun (WGS) entry which is preliminary data.</text>
</comment>
<keyword evidence="2" id="KW-1185">Reference proteome</keyword>
<dbReference type="RefSeq" id="WP_271941942.1">
    <property type="nucleotide sequence ID" value="NZ_JAQLTZ010000001.1"/>
</dbReference>
<protein>
    <submittedName>
        <fullName evidence="1">Uncharacterized protein</fullName>
    </submittedName>
</protein>
<proteinExistence type="predicted"/>
<gene>
    <name evidence="1" type="ORF">PM085_02820</name>
</gene>
<name>A0ABT4YZ93_HALEZ</name>